<evidence type="ECO:0000256" key="3">
    <source>
        <dbReference type="ARBA" id="ARBA00023235"/>
    </source>
</evidence>
<reference evidence="5" key="1">
    <citation type="journal article" date="2010" name="Science">
        <title>Plasticity of animal genome architecture unmasked by rapid evolution of a pelagic tunicate.</title>
        <authorList>
            <person name="Denoeud F."/>
            <person name="Henriet S."/>
            <person name="Mungpakdee S."/>
            <person name="Aury J.M."/>
            <person name="Da Silva C."/>
            <person name="Brinkmann H."/>
            <person name="Mikhaleva J."/>
            <person name="Olsen L.C."/>
            <person name="Jubin C."/>
            <person name="Canestro C."/>
            <person name="Bouquet J.M."/>
            <person name="Danks G."/>
            <person name="Poulain J."/>
            <person name="Campsteijn C."/>
            <person name="Adamski M."/>
            <person name="Cross I."/>
            <person name="Yadetie F."/>
            <person name="Muffato M."/>
            <person name="Louis A."/>
            <person name="Butcher S."/>
            <person name="Tsagkogeorga G."/>
            <person name="Konrad A."/>
            <person name="Singh S."/>
            <person name="Jensen M.F."/>
            <person name="Cong E.H."/>
            <person name="Eikeseth-Otteraa H."/>
            <person name="Noel B."/>
            <person name="Anthouard V."/>
            <person name="Porcel B.M."/>
            <person name="Kachouri-Lafond R."/>
            <person name="Nishino A."/>
            <person name="Ugolini M."/>
            <person name="Chourrout P."/>
            <person name="Nishida H."/>
            <person name="Aasland R."/>
            <person name="Huzurbazar S."/>
            <person name="Westhof E."/>
            <person name="Delsuc F."/>
            <person name="Lehrach H."/>
            <person name="Reinhardt R."/>
            <person name="Weissenbach J."/>
            <person name="Roy S.W."/>
            <person name="Artiguenave F."/>
            <person name="Postlethwait J.H."/>
            <person name="Manak J.R."/>
            <person name="Thompson E.M."/>
            <person name="Jaillon O."/>
            <person name="Du Pasquier L."/>
            <person name="Boudinot P."/>
            <person name="Liberles D.A."/>
            <person name="Volff J.N."/>
            <person name="Philippe H."/>
            <person name="Lenhard B."/>
            <person name="Roest Crollius H."/>
            <person name="Wincker P."/>
            <person name="Chourrout D."/>
        </authorList>
    </citation>
    <scope>NUCLEOTIDE SEQUENCE [LARGE SCALE GENOMIC DNA]</scope>
</reference>
<evidence type="ECO:0000256" key="1">
    <source>
        <dbReference type="ARBA" id="ARBA00022723"/>
    </source>
</evidence>
<dbReference type="PANTHER" id="PTHR22573">
    <property type="entry name" value="PHOSPHOHEXOMUTASE FAMILY MEMBER"/>
    <property type="match status" value="1"/>
</dbReference>
<evidence type="ECO:0000313" key="5">
    <source>
        <dbReference type="EMBL" id="CBY09460.1"/>
    </source>
</evidence>
<dbReference type="InParanoid" id="E4XCY5"/>
<gene>
    <name evidence="5" type="ORF">GSOID_T00008019001</name>
</gene>
<dbReference type="PANTHER" id="PTHR22573:SF2">
    <property type="entry name" value="PHOSPHOGLUCOMUTASE"/>
    <property type="match status" value="1"/>
</dbReference>
<dbReference type="AlphaFoldDB" id="E4XCY5"/>
<dbReference type="OrthoDB" id="8920044at2759"/>
<accession>E4XCY5</accession>
<proteinExistence type="predicted"/>
<evidence type="ECO:0000256" key="2">
    <source>
        <dbReference type="ARBA" id="ARBA00022842"/>
    </source>
</evidence>
<dbReference type="Pfam" id="PF02880">
    <property type="entry name" value="PGM_PMM_III"/>
    <property type="match status" value="1"/>
</dbReference>
<dbReference type="EMBL" id="FN653037">
    <property type="protein sequence ID" value="CBY09460.1"/>
    <property type="molecule type" value="Genomic_DNA"/>
</dbReference>
<dbReference type="InterPro" id="IPR005846">
    <property type="entry name" value="A-D-PHexomutase_a/b/a-III"/>
</dbReference>
<keyword evidence="1" id="KW-0479">Metal-binding</keyword>
<protein>
    <recommendedName>
        <fullName evidence="4">Alpha-D-phosphohexomutase alpha/beta/alpha domain-containing protein</fullName>
    </recommendedName>
</protein>
<dbReference type="InterPro" id="IPR045244">
    <property type="entry name" value="PGM"/>
</dbReference>
<dbReference type="GO" id="GO:0004614">
    <property type="term" value="F:phosphoglucomutase activity"/>
    <property type="evidence" value="ECO:0007669"/>
    <property type="project" value="InterPro"/>
</dbReference>
<dbReference type="GO" id="GO:0005829">
    <property type="term" value="C:cytosol"/>
    <property type="evidence" value="ECO:0007669"/>
    <property type="project" value="TreeGrafter"/>
</dbReference>
<keyword evidence="6" id="KW-1185">Reference proteome</keyword>
<keyword evidence="3" id="KW-0413">Isomerase</keyword>
<name>E4XCY5_OIKDI</name>
<dbReference type="SUPFAM" id="SSF53738">
    <property type="entry name" value="Phosphoglucomutase, first 3 domains"/>
    <property type="match status" value="1"/>
</dbReference>
<keyword evidence="2" id="KW-0460">Magnesium</keyword>
<evidence type="ECO:0000259" key="4">
    <source>
        <dbReference type="Pfam" id="PF02880"/>
    </source>
</evidence>
<dbReference type="GO" id="GO:0005975">
    <property type="term" value="P:carbohydrate metabolic process"/>
    <property type="evidence" value="ECO:0007669"/>
    <property type="project" value="InterPro"/>
</dbReference>
<dbReference type="GO" id="GO:0046872">
    <property type="term" value="F:metal ion binding"/>
    <property type="evidence" value="ECO:0007669"/>
    <property type="project" value="UniProtKB-KW"/>
</dbReference>
<dbReference type="Gene3D" id="3.40.120.10">
    <property type="entry name" value="Alpha-D-Glucose-1,6-Bisphosphate, subunit A, domain 3"/>
    <property type="match status" value="2"/>
</dbReference>
<evidence type="ECO:0000313" key="6">
    <source>
        <dbReference type="Proteomes" id="UP000001307"/>
    </source>
</evidence>
<sequence>MSMRNGDQDFGAAFDGDGDRNMVLGRNAFFVTPCDSLAVIAANACHIPYLKKGLSGVARSMPTSGAVDLVAKKLGIPCYVTPTGWKFFGNLMDAGKISICGEESFGTGSDHEILLTSPAHERGKP</sequence>
<dbReference type="Proteomes" id="UP000001307">
    <property type="component" value="Unassembled WGS sequence"/>
</dbReference>
<feature type="domain" description="Alpha-D-phosphohexomutase alpha/beta/alpha" evidence="4">
    <location>
        <begin position="35"/>
        <end position="110"/>
    </location>
</feature>
<organism evidence="5">
    <name type="scientific">Oikopleura dioica</name>
    <name type="common">Tunicate</name>
    <dbReference type="NCBI Taxonomy" id="34765"/>
    <lineage>
        <taxon>Eukaryota</taxon>
        <taxon>Metazoa</taxon>
        <taxon>Chordata</taxon>
        <taxon>Tunicata</taxon>
        <taxon>Appendicularia</taxon>
        <taxon>Copelata</taxon>
        <taxon>Oikopleuridae</taxon>
        <taxon>Oikopleura</taxon>
    </lineage>
</organism>
<dbReference type="InterPro" id="IPR016055">
    <property type="entry name" value="A-D-PHexomutase_a/b/a-I/II/III"/>
</dbReference>